<keyword evidence="2" id="KW-1185">Reference proteome</keyword>
<evidence type="ECO:0000313" key="1">
    <source>
        <dbReference type="EMBL" id="PSB57394.1"/>
    </source>
</evidence>
<organism evidence="1 2">
    <name type="scientific">Chamaesiphon polymorphus CCALA 037</name>
    <dbReference type="NCBI Taxonomy" id="2107692"/>
    <lineage>
        <taxon>Bacteria</taxon>
        <taxon>Bacillati</taxon>
        <taxon>Cyanobacteriota</taxon>
        <taxon>Cyanophyceae</taxon>
        <taxon>Gomontiellales</taxon>
        <taxon>Chamaesiphonaceae</taxon>
        <taxon>Chamaesiphon</taxon>
    </lineage>
</organism>
<proteinExistence type="predicted"/>
<comment type="caution">
    <text evidence="1">The sequence shown here is derived from an EMBL/GenBank/DDBJ whole genome shotgun (WGS) entry which is preliminary data.</text>
</comment>
<gene>
    <name evidence="1" type="ORF">C7B77_08520</name>
</gene>
<accession>A0A2T1GI52</accession>
<dbReference type="InterPro" id="IPR029060">
    <property type="entry name" value="PIN-like_dom_sf"/>
</dbReference>
<protein>
    <submittedName>
        <fullName evidence="1">Nucleic acid-binding protein</fullName>
    </submittedName>
</protein>
<reference evidence="1 2" key="1">
    <citation type="submission" date="2018-03" db="EMBL/GenBank/DDBJ databases">
        <title>The ancient ancestry and fast evolution of plastids.</title>
        <authorList>
            <person name="Moore K.R."/>
            <person name="Magnabosco C."/>
            <person name="Momper L."/>
            <person name="Gold D.A."/>
            <person name="Bosak T."/>
            <person name="Fournier G.P."/>
        </authorList>
    </citation>
    <scope>NUCLEOTIDE SEQUENCE [LARGE SCALE GENOMIC DNA]</scope>
    <source>
        <strain evidence="1 2">CCALA 037</strain>
    </source>
</reference>
<sequence>MNRLIVLDSAPVGLITNPKATQLALQCQRWLLSLLQSGDLAIVPEIVDYEIRRELLRANKQSGIGKLDQLKSELIYLPITTEVMIQAAELWSQVRQQGKPTADDKALDGDVILAAQAMSVTNNAREVIVATSNPKHLSLFVDARDWQDI</sequence>
<dbReference type="EMBL" id="PVWO01000078">
    <property type="protein sequence ID" value="PSB57394.1"/>
    <property type="molecule type" value="Genomic_DNA"/>
</dbReference>
<dbReference type="AlphaFoldDB" id="A0A2T1GI52"/>
<dbReference type="SUPFAM" id="SSF88723">
    <property type="entry name" value="PIN domain-like"/>
    <property type="match status" value="1"/>
</dbReference>
<dbReference type="Gene3D" id="3.40.50.1010">
    <property type="entry name" value="5'-nuclease"/>
    <property type="match status" value="1"/>
</dbReference>
<dbReference type="Proteomes" id="UP000238937">
    <property type="component" value="Unassembled WGS sequence"/>
</dbReference>
<evidence type="ECO:0000313" key="2">
    <source>
        <dbReference type="Proteomes" id="UP000238937"/>
    </source>
</evidence>
<name>A0A2T1GI52_9CYAN</name>
<dbReference type="OrthoDB" id="461957at2"/>